<dbReference type="PRINTS" id="PR00080">
    <property type="entry name" value="SDRFAMILY"/>
</dbReference>
<comment type="caution">
    <text evidence="5">The sequence shown here is derived from an EMBL/GenBank/DDBJ whole genome shotgun (WGS) entry which is preliminary data.</text>
</comment>
<evidence type="ECO:0000313" key="5">
    <source>
        <dbReference type="EMBL" id="KAK5109927.1"/>
    </source>
</evidence>
<gene>
    <name evidence="5" type="ORF">LTR62_006416</name>
</gene>
<dbReference type="Pfam" id="PF13561">
    <property type="entry name" value="adh_short_C2"/>
    <property type="match status" value="1"/>
</dbReference>
<dbReference type="InterPro" id="IPR020904">
    <property type="entry name" value="Sc_DH/Rdtase_CS"/>
</dbReference>
<dbReference type="GO" id="GO:0050664">
    <property type="term" value="F:oxidoreductase activity, acting on NAD(P)H, oxygen as acceptor"/>
    <property type="evidence" value="ECO:0007669"/>
    <property type="project" value="TreeGrafter"/>
</dbReference>
<name>A0AAN7TCV6_9PEZI</name>
<dbReference type="FunFam" id="3.40.50.720:FF:000084">
    <property type="entry name" value="Short-chain dehydrogenase reductase"/>
    <property type="match status" value="1"/>
</dbReference>
<reference evidence="5" key="1">
    <citation type="submission" date="2023-08" db="EMBL/GenBank/DDBJ databases">
        <title>Black Yeasts Isolated from many extreme environments.</title>
        <authorList>
            <person name="Coleine C."/>
            <person name="Stajich J.E."/>
            <person name="Selbmann L."/>
        </authorList>
    </citation>
    <scope>NUCLEOTIDE SEQUENCE</scope>
    <source>
        <strain evidence="5">CCFEE 5401</strain>
    </source>
</reference>
<sequence length="276" mass="29443">MTQSNGNDTNGQNSESSATAHQTQVALVGKVIAITGANRGIGLGIANSCLSNGAAQVFSIDVGETGDDFAAVQKKYPSQLHAIKADVTKEDTITAALDQIIEQAGGLHGVVANAGRTKHKPALDFTTEEIDQLWSINLYGSFYTARAAARAFIKQGVKGSIVFTASMASYRPNKRVPSAPYGASKAGVKNMTHTLAMEWAQYNIRVNSVSPGLVKTAMTYWVEQQPDWEQQLKYYGGMPRLADIEELGGAYVYLLSDAASYTTSIDIPVNGVIGIC</sequence>
<proteinExistence type="inferred from homology"/>
<dbReference type="PANTHER" id="PTHR43008:SF4">
    <property type="entry name" value="CHAIN DEHYDROGENASE, PUTATIVE (AFU_ORTHOLOGUE AFUA_4G08710)-RELATED"/>
    <property type="match status" value="1"/>
</dbReference>
<dbReference type="PANTHER" id="PTHR43008">
    <property type="entry name" value="BENZIL REDUCTASE"/>
    <property type="match status" value="1"/>
</dbReference>
<organism evidence="5 6">
    <name type="scientific">Meristemomyces frigidus</name>
    <dbReference type="NCBI Taxonomy" id="1508187"/>
    <lineage>
        <taxon>Eukaryota</taxon>
        <taxon>Fungi</taxon>
        <taxon>Dikarya</taxon>
        <taxon>Ascomycota</taxon>
        <taxon>Pezizomycotina</taxon>
        <taxon>Dothideomycetes</taxon>
        <taxon>Dothideomycetidae</taxon>
        <taxon>Mycosphaerellales</taxon>
        <taxon>Teratosphaeriaceae</taxon>
        <taxon>Meristemomyces</taxon>
    </lineage>
</organism>
<keyword evidence="2" id="KW-0521">NADP</keyword>
<accession>A0AAN7TCV6</accession>
<dbReference type="PRINTS" id="PR00081">
    <property type="entry name" value="GDHRDH"/>
</dbReference>
<dbReference type="Proteomes" id="UP001310890">
    <property type="component" value="Unassembled WGS sequence"/>
</dbReference>
<comment type="similarity">
    <text evidence="1">Belongs to the short-chain dehydrogenases/reductases (SDR) family.</text>
</comment>
<dbReference type="AlphaFoldDB" id="A0AAN7TCV6"/>
<protein>
    <submittedName>
        <fullName evidence="5">Uncharacterized protein</fullName>
    </submittedName>
</protein>
<dbReference type="PROSITE" id="PS00061">
    <property type="entry name" value="ADH_SHORT"/>
    <property type="match status" value="1"/>
</dbReference>
<dbReference type="GO" id="GO:0016616">
    <property type="term" value="F:oxidoreductase activity, acting on the CH-OH group of donors, NAD or NADP as acceptor"/>
    <property type="evidence" value="ECO:0007669"/>
    <property type="project" value="UniProtKB-ARBA"/>
</dbReference>
<dbReference type="Gene3D" id="3.40.50.720">
    <property type="entry name" value="NAD(P)-binding Rossmann-like Domain"/>
    <property type="match status" value="1"/>
</dbReference>
<evidence type="ECO:0000256" key="4">
    <source>
        <dbReference type="SAM" id="MobiDB-lite"/>
    </source>
</evidence>
<dbReference type="InterPro" id="IPR002347">
    <property type="entry name" value="SDR_fam"/>
</dbReference>
<keyword evidence="3" id="KW-0560">Oxidoreductase</keyword>
<evidence type="ECO:0000256" key="2">
    <source>
        <dbReference type="ARBA" id="ARBA00022857"/>
    </source>
</evidence>
<dbReference type="EMBL" id="JAVRRL010000056">
    <property type="protein sequence ID" value="KAK5109927.1"/>
    <property type="molecule type" value="Genomic_DNA"/>
</dbReference>
<evidence type="ECO:0000256" key="1">
    <source>
        <dbReference type="ARBA" id="ARBA00006484"/>
    </source>
</evidence>
<feature type="region of interest" description="Disordered" evidence="4">
    <location>
        <begin position="1"/>
        <end position="20"/>
    </location>
</feature>
<evidence type="ECO:0000313" key="6">
    <source>
        <dbReference type="Proteomes" id="UP001310890"/>
    </source>
</evidence>
<evidence type="ECO:0000256" key="3">
    <source>
        <dbReference type="ARBA" id="ARBA00023002"/>
    </source>
</evidence>
<dbReference type="InterPro" id="IPR036291">
    <property type="entry name" value="NAD(P)-bd_dom_sf"/>
</dbReference>
<dbReference type="SUPFAM" id="SSF51735">
    <property type="entry name" value="NAD(P)-binding Rossmann-fold domains"/>
    <property type="match status" value="1"/>
</dbReference>